<evidence type="ECO:0000259" key="8">
    <source>
        <dbReference type="PROSITE" id="PS50915"/>
    </source>
</evidence>
<feature type="domain" description="EGF-like" evidence="6">
    <location>
        <begin position="306"/>
        <end position="340"/>
    </location>
</feature>
<evidence type="ECO:0000256" key="1">
    <source>
        <dbReference type="ARBA" id="ARBA00004240"/>
    </source>
</evidence>
<dbReference type="Proteomes" id="UP001189429">
    <property type="component" value="Unassembled WGS sequence"/>
</dbReference>
<dbReference type="Gene3D" id="1.10.287.110">
    <property type="entry name" value="DnaJ domain"/>
    <property type="match status" value="1"/>
</dbReference>
<dbReference type="PRINTS" id="PR00625">
    <property type="entry name" value="JDOMAIN"/>
</dbReference>
<dbReference type="InterPro" id="IPR036869">
    <property type="entry name" value="J_dom_sf"/>
</dbReference>
<name>A0ABN9UBT8_9DINO</name>
<dbReference type="InterPro" id="IPR051727">
    <property type="entry name" value="DnaJ_C3_Co-chaperones"/>
</dbReference>
<sequence>MGDLGSQGASTDDRSDGAAGAAGAGAFFARVEPSPLAEAVLWEKRGFEGASYRLRCCDYYDLSKMASPRSIRAITLPPGTRAVLYPSSGRFGSEADTVGSVELFSSVGDMDGLFSYVQSCCQAIQLLPGVEHSVHTSVLLYPEEDFGGEPLPLLPGDHELSARMKVASVRVPAGVQVTLYGGARFQDGSFVGMLQRDARAFPHDETSTSDQEHAPRLPIASAKVRRVQDSKLHGLFVYPEPAFGGRPQFFESGKHYVYPEQWPQVRSARATNQTLARLFTAGGLLTVSGGEDAVDEKFARPYALEVSAICDPPDLCGEHGKCVAPQQCSCSGSYQGKRCNLQNPDGSSAILCDRNVVVVGETLPCVLVPRRYNLGCNATSLFIKVRLDPRQEAPGELSGSPLVAEGHLGGPSQERAEFPFDAVFNKTGEFDRPFEFAVFGKAQAGVFVPRISVLDRCDLAGTTASVQCDSRRCRLALRREGSPLRCPRASLRVLLRGRGGQPAQAVPLLGGREAAAEQFELALGTLWPGGGDTAPLEFVVQVCHGPEWASPTLELEAAAQPPQEPLAVLARARGLLRQGHAAQALELLRTCGPSRSCAALRGSVLVRMGRFDEADEAFAALGAERGAETGAAAAAIASAREAADRADSGAALEHLTEALRVAPLAAELRLWRSEVAAAAGDFGTALSDARAARGLHGPGTAAQWLTVMGRALFAYGHAAAALHNFGACARQGEEQPGASPASAEAQRCRELADAAEAVRADAARLGALLEGGLWSEVSQAAEVALARHEVAWPHFGATSWGLEAKAALCIAGHALNGTDDGAALRPCEAVAAAPRAMRERLDVPLLLRCEVARAELLERAQSAAAALAAAEAAEALLGDGPLDHMAAVVRLLRERLLRAAREAAARAGEGPGPEAAESKPKRPEPADLYAVLELTKNATASEIKRAYRKLALKYHPDKNSDPEAVEIFLDVQKAYRVLSDETLRRRYDAGQQDVDDEDRNKNMQPMKFRVVERDRDRGIAKVWWYDPNTGEEGFMDMEIDKDRGNEPEEQRAERLTRQLYEHCCLEEP</sequence>
<feature type="domain" description="J" evidence="7">
    <location>
        <begin position="927"/>
        <end position="991"/>
    </location>
</feature>
<dbReference type="InterPro" id="IPR011990">
    <property type="entry name" value="TPR-like_helical_dom_sf"/>
</dbReference>
<evidence type="ECO:0008006" key="11">
    <source>
        <dbReference type="Google" id="ProtNLM"/>
    </source>
</evidence>
<evidence type="ECO:0000256" key="5">
    <source>
        <dbReference type="SAM" id="MobiDB-lite"/>
    </source>
</evidence>
<dbReference type="SUPFAM" id="SSF48452">
    <property type="entry name" value="TPR-like"/>
    <property type="match status" value="1"/>
</dbReference>
<dbReference type="PROSITE" id="PS50915">
    <property type="entry name" value="CRYSTALLIN_BETA_GAMMA"/>
    <property type="match status" value="1"/>
</dbReference>
<keyword evidence="3" id="KW-0256">Endoplasmic reticulum</keyword>
<keyword evidence="10" id="KW-1185">Reference proteome</keyword>
<dbReference type="Gene3D" id="1.25.40.10">
    <property type="entry name" value="Tetratricopeptide repeat domain"/>
    <property type="match status" value="1"/>
</dbReference>
<evidence type="ECO:0000259" key="7">
    <source>
        <dbReference type="PROSITE" id="PS50076"/>
    </source>
</evidence>
<keyword evidence="4" id="KW-1015">Disulfide bond</keyword>
<keyword evidence="2" id="KW-0732">Signal</keyword>
<keyword evidence="4" id="KW-0245">EGF-like domain</keyword>
<evidence type="ECO:0000259" key="6">
    <source>
        <dbReference type="PROSITE" id="PS50026"/>
    </source>
</evidence>
<evidence type="ECO:0000256" key="2">
    <source>
        <dbReference type="ARBA" id="ARBA00022729"/>
    </source>
</evidence>
<accession>A0ABN9UBT8</accession>
<feature type="compositionally biased region" description="Low complexity" evidence="5">
    <location>
        <begin position="905"/>
        <end position="915"/>
    </location>
</feature>
<dbReference type="InterPro" id="IPR001064">
    <property type="entry name" value="Beta/gamma_crystallin"/>
</dbReference>
<feature type="region of interest" description="Disordered" evidence="5">
    <location>
        <begin position="903"/>
        <end position="924"/>
    </location>
</feature>
<dbReference type="CDD" id="cd06257">
    <property type="entry name" value="DnaJ"/>
    <property type="match status" value="1"/>
</dbReference>
<organism evidence="9 10">
    <name type="scientific">Prorocentrum cordatum</name>
    <dbReference type="NCBI Taxonomy" id="2364126"/>
    <lineage>
        <taxon>Eukaryota</taxon>
        <taxon>Sar</taxon>
        <taxon>Alveolata</taxon>
        <taxon>Dinophyceae</taxon>
        <taxon>Prorocentrales</taxon>
        <taxon>Prorocentraceae</taxon>
        <taxon>Prorocentrum</taxon>
    </lineage>
</organism>
<dbReference type="PROSITE" id="PS00022">
    <property type="entry name" value="EGF_1"/>
    <property type="match status" value="1"/>
</dbReference>
<comment type="caution">
    <text evidence="9">The sequence shown here is derived from an EMBL/GenBank/DDBJ whole genome shotgun (WGS) entry which is preliminary data.</text>
</comment>
<dbReference type="PROSITE" id="PS50076">
    <property type="entry name" value="DNAJ_2"/>
    <property type="match status" value="1"/>
</dbReference>
<dbReference type="EMBL" id="CAUYUJ010015630">
    <property type="protein sequence ID" value="CAK0856397.1"/>
    <property type="molecule type" value="Genomic_DNA"/>
</dbReference>
<protein>
    <recommendedName>
        <fullName evidence="11">J domain-containing protein</fullName>
    </recommendedName>
</protein>
<comment type="caution">
    <text evidence="4">Lacks conserved residue(s) required for the propagation of feature annotation.</text>
</comment>
<dbReference type="SMART" id="SM00271">
    <property type="entry name" value="DnaJ"/>
    <property type="match status" value="1"/>
</dbReference>
<dbReference type="InterPro" id="IPR001623">
    <property type="entry name" value="DnaJ_domain"/>
</dbReference>
<comment type="subcellular location">
    <subcellularLocation>
        <location evidence="1">Endoplasmic reticulum</location>
    </subcellularLocation>
</comment>
<gene>
    <name evidence="9" type="ORF">PCOR1329_LOCUS46795</name>
</gene>
<proteinExistence type="predicted"/>
<dbReference type="PROSITE" id="PS50026">
    <property type="entry name" value="EGF_3"/>
    <property type="match status" value="1"/>
</dbReference>
<dbReference type="SUPFAM" id="SSF46565">
    <property type="entry name" value="Chaperone J-domain"/>
    <property type="match status" value="1"/>
</dbReference>
<dbReference type="Gene3D" id="2.10.25.10">
    <property type="entry name" value="Laminin"/>
    <property type="match status" value="1"/>
</dbReference>
<evidence type="ECO:0000313" key="10">
    <source>
        <dbReference type="Proteomes" id="UP001189429"/>
    </source>
</evidence>
<dbReference type="Pfam" id="PF00226">
    <property type="entry name" value="DnaJ"/>
    <property type="match status" value="1"/>
</dbReference>
<evidence type="ECO:0000313" key="9">
    <source>
        <dbReference type="EMBL" id="CAK0856397.1"/>
    </source>
</evidence>
<evidence type="ECO:0000256" key="4">
    <source>
        <dbReference type="PROSITE-ProRule" id="PRU00076"/>
    </source>
</evidence>
<feature type="domain" description="Beta/gamma crystallin 'Greek key'" evidence="8">
    <location>
        <begin position="136"/>
        <end position="173"/>
    </location>
</feature>
<dbReference type="PANTHER" id="PTHR44140">
    <property type="entry name" value="LD25575P"/>
    <property type="match status" value="1"/>
</dbReference>
<evidence type="ECO:0000256" key="3">
    <source>
        <dbReference type="ARBA" id="ARBA00022824"/>
    </source>
</evidence>
<reference evidence="9" key="1">
    <citation type="submission" date="2023-10" db="EMBL/GenBank/DDBJ databases">
        <authorList>
            <person name="Chen Y."/>
            <person name="Shah S."/>
            <person name="Dougan E. K."/>
            <person name="Thang M."/>
            <person name="Chan C."/>
        </authorList>
    </citation>
    <scope>NUCLEOTIDE SEQUENCE [LARGE SCALE GENOMIC DNA]</scope>
</reference>
<dbReference type="PANTHER" id="PTHR44140:SF2">
    <property type="entry name" value="LD25575P"/>
    <property type="match status" value="1"/>
</dbReference>
<dbReference type="InterPro" id="IPR000742">
    <property type="entry name" value="EGF"/>
</dbReference>
<feature type="disulfide bond" evidence="4">
    <location>
        <begin position="330"/>
        <end position="339"/>
    </location>
</feature>